<dbReference type="EMBL" id="LRBV02000008">
    <property type="status" value="NOT_ANNOTATED_CDS"/>
    <property type="molecule type" value="Genomic_DNA"/>
</dbReference>
<evidence type="ECO:0000256" key="5">
    <source>
        <dbReference type="ARBA" id="ARBA00023242"/>
    </source>
</evidence>
<dbReference type="Proteomes" id="UP000594261">
    <property type="component" value="Chromosome 8"/>
</dbReference>
<dbReference type="InterPro" id="IPR011598">
    <property type="entry name" value="bHLH_dom"/>
</dbReference>
<reference evidence="7 8" key="1">
    <citation type="journal article" date="2016" name="G3 (Bethesda)">
        <title>First Draft Assembly and Annotation of the Genome of a California Endemic Oak Quercus lobata Nee (Fagaceae).</title>
        <authorList>
            <person name="Sork V.L."/>
            <person name="Fitz-Gibbon S.T."/>
            <person name="Puiu D."/>
            <person name="Crepeau M."/>
            <person name="Gugger P.F."/>
            <person name="Sherman R."/>
            <person name="Stevens K."/>
            <person name="Langley C.H."/>
            <person name="Pellegrini M."/>
            <person name="Salzberg S.L."/>
        </authorList>
    </citation>
    <scope>NUCLEOTIDE SEQUENCE [LARGE SCALE GENOMIC DNA]</scope>
    <source>
        <strain evidence="7 8">cv. SW786</strain>
    </source>
</reference>
<dbReference type="Gene3D" id="4.10.280.10">
    <property type="entry name" value="Helix-loop-helix DNA-binding domain"/>
    <property type="match status" value="1"/>
</dbReference>
<protein>
    <recommendedName>
        <fullName evidence="6">BHLH domain-containing protein</fullName>
    </recommendedName>
</protein>
<sequence>MDRNLESSASDEVNFDAMFSGVSLQSFLTLNTTHTMPSSATTTSTYPCQDFPALNLNRSASASASAAHLGESSSLNYAGSDSEFKLPKTEPFYYPSDGFLETESTQPFNFLSIPIPNHSVLTNSTSSSSSPFHHLPDLHSLELTRAQQVQVQLCRPLLPELPSKRVRVESATTRSQETLDSIVQSCRVMPQSKLARRRRQKLSEKTQSLQRLMPWDTKMDMATMMDEAHKYITFLQAQLKALQTMPPSSSSTSSSSSSSANYEFGGLERLTRNQVLRVLLNSRVAQTVLYSKGCCVVSVEQLDLLQKLIFQQRQQQQLVLAPSSSRLFFNH</sequence>
<gene>
    <name evidence="7" type="primary">LOC115958226</name>
</gene>
<dbReference type="GO" id="GO:0003677">
    <property type="term" value="F:DNA binding"/>
    <property type="evidence" value="ECO:0007669"/>
    <property type="project" value="UniProtKB-KW"/>
</dbReference>
<dbReference type="OrthoDB" id="1610519at2759"/>
<dbReference type="SMART" id="SM00353">
    <property type="entry name" value="HLH"/>
    <property type="match status" value="1"/>
</dbReference>
<dbReference type="PANTHER" id="PTHR45914:SF24">
    <property type="entry name" value="BHLH DOMAIN-CONTAINING PROTEIN"/>
    <property type="match status" value="1"/>
</dbReference>
<evidence type="ECO:0000259" key="6">
    <source>
        <dbReference type="PROSITE" id="PS50888"/>
    </source>
</evidence>
<keyword evidence="4" id="KW-0804">Transcription</keyword>
<dbReference type="GeneID" id="115958226"/>
<dbReference type="RefSeq" id="XP_030932484.1">
    <property type="nucleotide sequence ID" value="XM_031076624.1"/>
</dbReference>
<keyword evidence="2" id="KW-0805">Transcription regulation</keyword>
<reference evidence="7" key="2">
    <citation type="submission" date="2021-01" db="UniProtKB">
        <authorList>
            <consortium name="EnsemblPlants"/>
        </authorList>
    </citation>
    <scope>IDENTIFICATION</scope>
</reference>
<organism evidence="7 8">
    <name type="scientific">Quercus lobata</name>
    <name type="common">Valley oak</name>
    <dbReference type="NCBI Taxonomy" id="97700"/>
    <lineage>
        <taxon>Eukaryota</taxon>
        <taxon>Viridiplantae</taxon>
        <taxon>Streptophyta</taxon>
        <taxon>Embryophyta</taxon>
        <taxon>Tracheophyta</taxon>
        <taxon>Spermatophyta</taxon>
        <taxon>Magnoliopsida</taxon>
        <taxon>eudicotyledons</taxon>
        <taxon>Gunneridae</taxon>
        <taxon>Pentapetalae</taxon>
        <taxon>rosids</taxon>
        <taxon>fabids</taxon>
        <taxon>Fagales</taxon>
        <taxon>Fagaceae</taxon>
        <taxon>Quercus</taxon>
    </lineage>
</organism>
<dbReference type="AlphaFoldDB" id="A0A7N2MDL4"/>
<keyword evidence="3" id="KW-0238">DNA-binding</keyword>
<feature type="domain" description="BHLH" evidence="6">
    <location>
        <begin position="186"/>
        <end position="235"/>
    </location>
</feature>
<comment type="subcellular location">
    <subcellularLocation>
        <location evidence="1">Nucleus</location>
    </subcellularLocation>
</comment>
<keyword evidence="8" id="KW-1185">Reference proteome</keyword>
<dbReference type="Pfam" id="PF00010">
    <property type="entry name" value="HLH"/>
    <property type="match status" value="1"/>
</dbReference>
<evidence type="ECO:0000256" key="4">
    <source>
        <dbReference type="ARBA" id="ARBA00023163"/>
    </source>
</evidence>
<accession>A0A7N2MDL4</accession>
<dbReference type="PROSITE" id="PS50888">
    <property type="entry name" value="BHLH"/>
    <property type="match status" value="1"/>
</dbReference>
<dbReference type="KEGG" id="qlo:115958226"/>
<dbReference type="EnsemblPlants" id="QL08p034229:mrna">
    <property type="protein sequence ID" value="QL08p034229:mrna:CDS:1"/>
    <property type="gene ID" value="QL08p034229"/>
</dbReference>
<dbReference type="GO" id="GO:0003700">
    <property type="term" value="F:DNA-binding transcription factor activity"/>
    <property type="evidence" value="ECO:0007669"/>
    <property type="project" value="InterPro"/>
</dbReference>
<name>A0A7N2MDL4_QUELO</name>
<dbReference type="InterPro" id="IPR036638">
    <property type="entry name" value="HLH_DNA-bd_sf"/>
</dbReference>
<dbReference type="FunCoup" id="A0A7N2MDL4">
    <property type="interactions" value="78"/>
</dbReference>
<dbReference type="GO" id="GO:0046983">
    <property type="term" value="F:protein dimerization activity"/>
    <property type="evidence" value="ECO:0007669"/>
    <property type="project" value="InterPro"/>
</dbReference>
<evidence type="ECO:0000256" key="2">
    <source>
        <dbReference type="ARBA" id="ARBA00023015"/>
    </source>
</evidence>
<dbReference type="GO" id="GO:0005634">
    <property type="term" value="C:nucleus"/>
    <property type="evidence" value="ECO:0007669"/>
    <property type="project" value="UniProtKB-SubCell"/>
</dbReference>
<evidence type="ECO:0000313" key="7">
    <source>
        <dbReference type="EnsemblPlants" id="QL08p034229:mrna:CDS:1"/>
    </source>
</evidence>
<keyword evidence="5" id="KW-0539">Nucleus</keyword>
<dbReference type="PANTHER" id="PTHR45914">
    <property type="entry name" value="TRANSCRIPTION FACTOR HEC3-RELATED"/>
    <property type="match status" value="1"/>
</dbReference>
<dbReference type="Gramene" id="QL08p034229:mrna">
    <property type="protein sequence ID" value="QL08p034229:mrna:CDS:1"/>
    <property type="gene ID" value="QL08p034229"/>
</dbReference>
<dbReference type="OMA" id="DKKMDQG"/>
<evidence type="ECO:0000256" key="1">
    <source>
        <dbReference type="ARBA" id="ARBA00004123"/>
    </source>
</evidence>
<evidence type="ECO:0000256" key="3">
    <source>
        <dbReference type="ARBA" id="ARBA00023125"/>
    </source>
</evidence>
<evidence type="ECO:0000313" key="8">
    <source>
        <dbReference type="Proteomes" id="UP000594261"/>
    </source>
</evidence>
<dbReference type="SUPFAM" id="SSF47459">
    <property type="entry name" value="HLH, helix-loop-helix DNA-binding domain"/>
    <property type="match status" value="1"/>
</dbReference>
<proteinExistence type="predicted"/>
<dbReference type="InParanoid" id="A0A7N2MDL4"/>
<dbReference type="InterPro" id="IPR045843">
    <property type="entry name" value="IND-like"/>
</dbReference>